<evidence type="ECO:0000313" key="11">
    <source>
        <dbReference type="Proteomes" id="UP000663942"/>
    </source>
</evidence>
<dbReference type="EMBL" id="CP062006">
    <property type="protein sequence ID" value="QTC87084.1"/>
    <property type="molecule type" value="Genomic_DNA"/>
</dbReference>
<dbReference type="InterPro" id="IPR051906">
    <property type="entry name" value="TolC-like"/>
</dbReference>
<accession>A0ABX7SHG3</accession>
<evidence type="ECO:0000256" key="6">
    <source>
        <dbReference type="ARBA" id="ARBA00023136"/>
    </source>
</evidence>
<keyword evidence="3" id="KW-0813">Transport</keyword>
<comment type="subcellular location">
    <subcellularLocation>
        <location evidence="1">Cell outer membrane</location>
    </subcellularLocation>
</comment>
<proteinExistence type="inferred from homology"/>
<keyword evidence="6" id="KW-0472">Membrane</keyword>
<keyword evidence="5" id="KW-0812">Transmembrane</keyword>
<dbReference type="Pfam" id="PF02321">
    <property type="entry name" value="OEP"/>
    <property type="match status" value="1"/>
</dbReference>
<keyword evidence="4" id="KW-1134">Transmembrane beta strand</keyword>
<protein>
    <submittedName>
        <fullName evidence="10">TolC family protein</fullName>
    </submittedName>
</protein>
<feature type="signal peptide" evidence="9">
    <location>
        <begin position="1"/>
        <end position="34"/>
    </location>
</feature>
<dbReference type="InterPro" id="IPR003423">
    <property type="entry name" value="OMP_efflux"/>
</dbReference>
<feature type="chain" id="PRO_5046444820" evidence="9">
    <location>
        <begin position="35"/>
        <end position="503"/>
    </location>
</feature>
<evidence type="ECO:0000256" key="4">
    <source>
        <dbReference type="ARBA" id="ARBA00022452"/>
    </source>
</evidence>
<reference evidence="10 11" key="1">
    <citation type="submission" date="2020-09" db="EMBL/GenBank/DDBJ databases">
        <title>Brevundimonas sp. LVF1 isolated from an oligotrophic pond in Goettingen, Germany.</title>
        <authorList>
            <person name="Friedrich I."/>
            <person name="Klassen A."/>
            <person name="Neubauer H."/>
            <person name="Schneider D."/>
            <person name="Hertel R."/>
            <person name="Daniel R."/>
        </authorList>
    </citation>
    <scope>NUCLEOTIDE SEQUENCE [LARGE SCALE GENOMIC DNA]</scope>
    <source>
        <strain evidence="10 11">LVF1</strain>
    </source>
</reference>
<gene>
    <name evidence="10" type="ORF">IFE19_13290</name>
</gene>
<dbReference type="Proteomes" id="UP000663942">
    <property type="component" value="Chromosome"/>
</dbReference>
<keyword evidence="9" id="KW-0732">Signal</keyword>
<evidence type="ECO:0000256" key="9">
    <source>
        <dbReference type="SAM" id="SignalP"/>
    </source>
</evidence>
<keyword evidence="8" id="KW-0175">Coiled coil</keyword>
<dbReference type="RefSeq" id="WP_207823049.1">
    <property type="nucleotide sequence ID" value="NZ_CP062006.1"/>
</dbReference>
<keyword evidence="7" id="KW-0998">Cell outer membrane</keyword>
<evidence type="ECO:0000256" key="8">
    <source>
        <dbReference type="SAM" id="Coils"/>
    </source>
</evidence>
<dbReference type="PANTHER" id="PTHR30026">
    <property type="entry name" value="OUTER MEMBRANE PROTEIN TOLC"/>
    <property type="match status" value="1"/>
</dbReference>
<dbReference type="PANTHER" id="PTHR30026:SF5">
    <property type="entry name" value="ABC-TYPE EFFLUX SYSTEM SECRETIN COMPONENT"/>
    <property type="match status" value="1"/>
</dbReference>
<evidence type="ECO:0000313" key="10">
    <source>
        <dbReference type="EMBL" id="QTC87084.1"/>
    </source>
</evidence>
<evidence type="ECO:0000256" key="1">
    <source>
        <dbReference type="ARBA" id="ARBA00004442"/>
    </source>
</evidence>
<evidence type="ECO:0000256" key="5">
    <source>
        <dbReference type="ARBA" id="ARBA00022692"/>
    </source>
</evidence>
<dbReference type="Gene3D" id="1.20.1600.10">
    <property type="entry name" value="Outer membrane efflux proteins (OEP)"/>
    <property type="match status" value="1"/>
</dbReference>
<name>A0ABX7SHG3_9CAUL</name>
<evidence type="ECO:0000256" key="2">
    <source>
        <dbReference type="ARBA" id="ARBA00007613"/>
    </source>
</evidence>
<dbReference type="SUPFAM" id="SSF56954">
    <property type="entry name" value="Outer membrane efflux proteins (OEP)"/>
    <property type="match status" value="1"/>
</dbReference>
<organism evidence="10 11">
    <name type="scientific">Brevundimonas pondensis</name>
    <dbReference type="NCBI Taxonomy" id="2774189"/>
    <lineage>
        <taxon>Bacteria</taxon>
        <taxon>Pseudomonadati</taxon>
        <taxon>Pseudomonadota</taxon>
        <taxon>Alphaproteobacteria</taxon>
        <taxon>Caulobacterales</taxon>
        <taxon>Caulobacteraceae</taxon>
        <taxon>Brevundimonas</taxon>
    </lineage>
</organism>
<evidence type="ECO:0000256" key="7">
    <source>
        <dbReference type="ARBA" id="ARBA00023237"/>
    </source>
</evidence>
<sequence length="503" mass="54176">MTRSGPRTQGAWRRRLPLFALTTTFALLGSTALAQDAVPLSFEAAAARLDIASSIRRASSAEVTAAEEQAAATRTLNRPTIAVDAQVLRYQKTFDISLSDALGQAESVANQLLPGIIGDLPGVPGDILQAINDRLQTALPEFFASLPGSVRLKTADTSFRPVATAVMPIYTGGAIPALRDAAGANVDMARARQAEAGNLESVNLVRVYFGQILTREALTIARDTRDGFDLHLRNAQAMEREGFLSAAQRLQVQVARDAAQRQLDRAELEHDTAVQSLSRALDVSTAVAPTSPLFVNSTPPGPVDDFIEAGISDNPRVALAGAGRDLAEAGVDLARSRMRPSVYAFGAYNLNREDALPTEPDWAVGVGARYTLMSSLDRGRLVSAARARSQAAEQLQRQARDEVRILIIRTYNLVELSRRQFLSLDSSLEAATENLRVQDLSFREGEAPASAVIDARNLLGAARLQRAAAAYEYELALAALLAASDRSDEFVNYLQRADRVIAP</sequence>
<evidence type="ECO:0000256" key="3">
    <source>
        <dbReference type="ARBA" id="ARBA00022448"/>
    </source>
</evidence>
<keyword evidence="11" id="KW-1185">Reference proteome</keyword>
<feature type="coiled-coil region" evidence="8">
    <location>
        <begin position="249"/>
        <end position="276"/>
    </location>
</feature>
<comment type="similarity">
    <text evidence="2">Belongs to the outer membrane factor (OMF) (TC 1.B.17) family.</text>
</comment>